<reference evidence="2 3" key="1">
    <citation type="submission" date="2024-04" db="EMBL/GenBank/DDBJ databases">
        <title>Phyllosticta paracitricarpa is synonymous to the EU quarantine fungus P. citricarpa based on phylogenomic analyses.</title>
        <authorList>
            <consortium name="Lawrence Berkeley National Laboratory"/>
            <person name="Van Ingen-Buijs V.A."/>
            <person name="Van Westerhoven A.C."/>
            <person name="Haridas S."/>
            <person name="Skiadas P."/>
            <person name="Martin F."/>
            <person name="Groenewald J.Z."/>
            <person name="Crous P.W."/>
            <person name="Seidl M.F."/>
        </authorList>
    </citation>
    <scope>NUCLEOTIDE SEQUENCE [LARGE SCALE GENOMIC DNA]</scope>
    <source>
        <strain evidence="2 3">CBS 122670</strain>
    </source>
</reference>
<gene>
    <name evidence="2" type="ORF">IWX46DRAFT_597793</name>
</gene>
<comment type="caution">
    <text evidence="2">The sequence shown here is derived from an EMBL/GenBank/DDBJ whole genome shotgun (WGS) entry which is preliminary data.</text>
</comment>
<protein>
    <recommendedName>
        <fullName evidence="4">Secreted protein</fullName>
    </recommendedName>
</protein>
<dbReference type="EMBL" id="JBBPDW010000011">
    <property type="protein sequence ID" value="KAK7548274.1"/>
    <property type="molecule type" value="Genomic_DNA"/>
</dbReference>
<name>A0ABR1MJP5_9PEZI</name>
<feature type="signal peptide" evidence="1">
    <location>
        <begin position="1"/>
        <end position="24"/>
    </location>
</feature>
<sequence length="70" mass="7741">MRTPADTCHSRLLCFGAVSTLVEAINLCFIQGPTVRRKPYPHRLCFHSSCFFCSLAGQRALSMSHSAVPD</sequence>
<evidence type="ECO:0000313" key="2">
    <source>
        <dbReference type="EMBL" id="KAK7548274.1"/>
    </source>
</evidence>
<organism evidence="2 3">
    <name type="scientific">Phyllosticta citricarpa</name>
    <dbReference type="NCBI Taxonomy" id="55181"/>
    <lineage>
        <taxon>Eukaryota</taxon>
        <taxon>Fungi</taxon>
        <taxon>Dikarya</taxon>
        <taxon>Ascomycota</taxon>
        <taxon>Pezizomycotina</taxon>
        <taxon>Dothideomycetes</taxon>
        <taxon>Dothideomycetes incertae sedis</taxon>
        <taxon>Botryosphaeriales</taxon>
        <taxon>Phyllostictaceae</taxon>
        <taxon>Phyllosticta</taxon>
    </lineage>
</organism>
<accession>A0ABR1MJP5</accession>
<feature type="chain" id="PRO_5045988267" description="Secreted protein" evidence="1">
    <location>
        <begin position="25"/>
        <end position="70"/>
    </location>
</feature>
<evidence type="ECO:0000256" key="1">
    <source>
        <dbReference type="SAM" id="SignalP"/>
    </source>
</evidence>
<evidence type="ECO:0000313" key="3">
    <source>
        <dbReference type="Proteomes" id="UP001365128"/>
    </source>
</evidence>
<evidence type="ECO:0008006" key="4">
    <source>
        <dbReference type="Google" id="ProtNLM"/>
    </source>
</evidence>
<keyword evidence="1" id="KW-0732">Signal</keyword>
<dbReference type="Proteomes" id="UP001365128">
    <property type="component" value="Unassembled WGS sequence"/>
</dbReference>
<keyword evidence="3" id="KW-1185">Reference proteome</keyword>
<proteinExistence type="predicted"/>